<reference evidence="1 2" key="2">
    <citation type="submission" date="2018-12" db="EMBL/GenBank/DDBJ databases">
        <title>Rhizobacter gummiphilus sp. nov., a rubber-degrading bacterium isolated from the soil of a botanical garden in Japan.</title>
        <authorList>
            <person name="Shunsuke S.S."/>
        </authorList>
    </citation>
    <scope>NUCLEOTIDE SEQUENCE [LARGE SCALE GENOMIC DNA]</scope>
    <source>
        <strain evidence="1 2">S-16</strain>
    </source>
</reference>
<keyword evidence="2" id="KW-1185">Reference proteome</keyword>
<gene>
    <name evidence="1" type="ORF">DZC73_27920</name>
</gene>
<dbReference type="AlphaFoldDB" id="A0A3N7HH53"/>
<name>A0A3N7HH53_9BURK</name>
<organism evidence="1 2">
    <name type="scientific">Piscinibacter terrae</name>
    <dbReference type="NCBI Taxonomy" id="2496871"/>
    <lineage>
        <taxon>Bacteria</taxon>
        <taxon>Pseudomonadati</taxon>
        <taxon>Pseudomonadota</taxon>
        <taxon>Betaproteobacteria</taxon>
        <taxon>Burkholderiales</taxon>
        <taxon>Sphaerotilaceae</taxon>
        <taxon>Piscinibacter</taxon>
    </lineage>
</organism>
<protein>
    <recommendedName>
        <fullName evidence="3">Maltogenic Amylase C-terminal domain-containing protein</fullName>
    </recommendedName>
</protein>
<dbReference type="RefSeq" id="WP_124543696.1">
    <property type="nucleotide sequence ID" value="NZ_QUSW01000011.1"/>
</dbReference>
<proteinExistence type="predicted"/>
<reference evidence="1 2" key="1">
    <citation type="submission" date="2018-08" db="EMBL/GenBank/DDBJ databases">
        <authorList>
            <person name="Khan S.A."/>
            <person name="Jeon C.O."/>
            <person name="Chun B.H."/>
            <person name="Jeong S.E."/>
        </authorList>
    </citation>
    <scope>NUCLEOTIDE SEQUENCE [LARGE SCALE GENOMIC DNA]</scope>
    <source>
        <strain evidence="1 2">S-16</strain>
    </source>
</reference>
<evidence type="ECO:0000313" key="1">
    <source>
        <dbReference type="EMBL" id="RQP21328.1"/>
    </source>
</evidence>
<evidence type="ECO:0008006" key="3">
    <source>
        <dbReference type="Google" id="ProtNLM"/>
    </source>
</evidence>
<dbReference type="Proteomes" id="UP000267464">
    <property type="component" value="Unassembled WGS sequence"/>
</dbReference>
<dbReference type="EMBL" id="QUSW01000011">
    <property type="protein sequence ID" value="RQP21328.1"/>
    <property type="molecule type" value="Genomic_DNA"/>
</dbReference>
<evidence type="ECO:0000313" key="2">
    <source>
        <dbReference type="Proteomes" id="UP000267464"/>
    </source>
</evidence>
<sequence>MATYFEHEPEGICTPLRPEDSFAGARVFGLFGDDLPGYRLAMVTLLALPTLPPSMNIAALSLQRSGDASNAPSATLASQATAHTRTGSLRSFYQELMRLRSGDGALASLGYDSASLRDKVLSFVRRNGKARALVVLNYGDAASASLTDLPPRTTFTPLLGATSDVFVSDAAGQLGLPMPARSVAIYAC</sequence>
<comment type="caution">
    <text evidence="1">The sequence shown here is derived from an EMBL/GenBank/DDBJ whole genome shotgun (WGS) entry which is preliminary data.</text>
</comment>
<accession>A0A3N7HH53</accession>